<gene>
    <name evidence="2" type="primary">LPCP-23</name>
    <name evidence="2" type="ORF">EVAR_38486_1</name>
</gene>
<proteinExistence type="predicted"/>
<evidence type="ECO:0000313" key="3">
    <source>
        <dbReference type="Proteomes" id="UP000299102"/>
    </source>
</evidence>
<protein>
    <submittedName>
        <fullName evidence="2">Cuticle protein LPCP-23</fullName>
    </submittedName>
</protein>
<dbReference type="EMBL" id="BGZK01000600">
    <property type="protein sequence ID" value="GBP52339.1"/>
    <property type="molecule type" value="Genomic_DNA"/>
</dbReference>
<keyword evidence="1" id="KW-0812">Transmembrane</keyword>
<organism evidence="2 3">
    <name type="scientific">Eumeta variegata</name>
    <name type="common">Bagworm moth</name>
    <name type="synonym">Eumeta japonica</name>
    <dbReference type="NCBI Taxonomy" id="151549"/>
    <lineage>
        <taxon>Eukaryota</taxon>
        <taxon>Metazoa</taxon>
        <taxon>Ecdysozoa</taxon>
        <taxon>Arthropoda</taxon>
        <taxon>Hexapoda</taxon>
        <taxon>Insecta</taxon>
        <taxon>Pterygota</taxon>
        <taxon>Neoptera</taxon>
        <taxon>Endopterygota</taxon>
        <taxon>Lepidoptera</taxon>
        <taxon>Glossata</taxon>
        <taxon>Ditrysia</taxon>
        <taxon>Tineoidea</taxon>
        <taxon>Psychidae</taxon>
        <taxon>Oiketicinae</taxon>
        <taxon>Eumeta</taxon>
    </lineage>
</organism>
<dbReference type="STRING" id="151549.A0A4C1WPT3"/>
<evidence type="ECO:0000256" key="1">
    <source>
        <dbReference type="SAM" id="Phobius"/>
    </source>
</evidence>
<comment type="caution">
    <text evidence="2">The sequence shown here is derived from an EMBL/GenBank/DDBJ whole genome shotgun (WGS) entry which is preliminary data.</text>
</comment>
<dbReference type="AlphaFoldDB" id="A0A4C1WPT3"/>
<evidence type="ECO:0000313" key="2">
    <source>
        <dbReference type="EMBL" id="GBP52339.1"/>
    </source>
</evidence>
<keyword evidence="3" id="KW-1185">Reference proteome</keyword>
<sequence>MRLDSKAKARAIVISTKRSETRSQQKIKVKNGPLVITFRRLPILLGLIGRWSGRGTDASQTERLGRSCLYIASFALSLARSAQAERDNESRFFVRTPGVHQFKRRYHVNKENLEQNISSVGTLEQCHCAGDIYRALHTSASIKVRVRRIPLALIVLFACLVAAAQAGYLNAPAVEAYAAPALASYAAPALASYAAPALASYGAPVVAKAYAAPAVSSVSSYTTHTAHAAPLAYAAPVVKAAPVVAKAIAPAISSVSSYSSHTSHGAPLVAKTYAAPVAYSAPVAYTAHAAPVATYAAHGAPVATYAAHAAPIATYAAHATPVATYAAHAAPVAAYAAHGSPVATYAAAPVLKSAVTYSAAPAVSHVAYAGLGAHYGW</sequence>
<dbReference type="Proteomes" id="UP000299102">
    <property type="component" value="Unassembled WGS sequence"/>
</dbReference>
<keyword evidence="1" id="KW-1133">Transmembrane helix</keyword>
<feature type="transmembrane region" description="Helical" evidence="1">
    <location>
        <begin position="149"/>
        <end position="169"/>
    </location>
</feature>
<dbReference type="OrthoDB" id="7493332at2759"/>
<reference evidence="2 3" key="1">
    <citation type="journal article" date="2019" name="Commun. Biol.">
        <title>The bagworm genome reveals a unique fibroin gene that provides high tensile strength.</title>
        <authorList>
            <person name="Kono N."/>
            <person name="Nakamura H."/>
            <person name="Ohtoshi R."/>
            <person name="Tomita M."/>
            <person name="Numata K."/>
            <person name="Arakawa K."/>
        </authorList>
    </citation>
    <scope>NUCLEOTIDE SEQUENCE [LARGE SCALE GENOMIC DNA]</scope>
</reference>
<keyword evidence="1" id="KW-0472">Membrane</keyword>
<name>A0A4C1WPT3_EUMVA</name>
<accession>A0A4C1WPT3</accession>